<dbReference type="InterPro" id="IPR050250">
    <property type="entry name" value="Macrolide_Exporter_MacB"/>
</dbReference>
<dbReference type="Proteomes" id="UP001595975">
    <property type="component" value="Unassembled WGS sequence"/>
</dbReference>
<feature type="transmembrane region" description="Helical" evidence="7">
    <location>
        <begin position="402"/>
        <end position="423"/>
    </location>
</feature>
<protein>
    <submittedName>
        <fullName evidence="9">FtsX-like permease family protein</fullName>
    </submittedName>
</protein>
<evidence type="ECO:0000256" key="5">
    <source>
        <dbReference type="ARBA" id="ARBA00023136"/>
    </source>
</evidence>
<keyword evidence="4 7" id="KW-1133">Transmembrane helix</keyword>
<dbReference type="Pfam" id="PF02687">
    <property type="entry name" value="FtsX"/>
    <property type="match status" value="2"/>
</dbReference>
<keyword evidence="2" id="KW-1003">Cell membrane</keyword>
<evidence type="ECO:0000313" key="10">
    <source>
        <dbReference type="Proteomes" id="UP001595975"/>
    </source>
</evidence>
<comment type="subcellular location">
    <subcellularLocation>
        <location evidence="1">Cell membrane</location>
        <topology evidence="1">Multi-pass membrane protein</topology>
    </subcellularLocation>
</comment>
<keyword evidence="3 7" id="KW-0812">Transmembrane</keyword>
<proteinExistence type="inferred from homology"/>
<gene>
    <name evidence="9" type="ORF">ACFP3U_05025</name>
</gene>
<evidence type="ECO:0000256" key="6">
    <source>
        <dbReference type="ARBA" id="ARBA00038076"/>
    </source>
</evidence>
<comment type="caution">
    <text evidence="9">The sequence shown here is derived from an EMBL/GenBank/DDBJ whole genome shotgun (WGS) entry which is preliminary data.</text>
</comment>
<reference evidence="10" key="1">
    <citation type="journal article" date="2019" name="Int. J. Syst. Evol. Microbiol.">
        <title>The Global Catalogue of Microorganisms (GCM) 10K type strain sequencing project: providing services to taxonomists for standard genome sequencing and annotation.</title>
        <authorList>
            <consortium name="The Broad Institute Genomics Platform"/>
            <consortium name="The Broad Institute Genome Sequencing Center for Infectious Disease"/>
            <person name="Wu L."/>
            <person name="Ma J."/>
        </authorList>
    </citation>
    <scope>NUCLEOTIDE SEQUENCE [LARGE SCALE GENOMIC DNA]</scope>
    <source>
        <strain evidence="10">CGMCC 4.1437</strain>
    </source>
</reference>
<feature type="domain" description="ABC3 transporter permease C-terminal" evidence="8">
    <location>
        <begin position="265"/>
        <end position="384"/>
    </location>
</feature>
<sequence>MSNGLARASVRFRPASFVGTFVALLFGAAVIMACGTLLQTGVTASVPADRYAAAPVVVAADPTVTVTVRTADDTDSEDQPVPERARVDAALVGRIADRPGVAAARPDTAFPLLGAAGTLTGRGFAALGIAGPQDRLVEGRAPGAGEIVLDAETARAAHLAPGGTLALTAPGGGGSYRISGLAAAQSAGPTAWFADQQADRLSGHPGRVDAIAVQPREGVTAEALAAQVRQAVGDGAEVLTGKARGAVEQPALHEAREALAGIGGSFGGIATMTAVFVVVSTVALATGQRAREFALLRAVGATPRQIRRTIATEAMLVAPLAAALGILPGVGLARWWFDGMVERGAVPEGVELSVGPVPMLAAVVLCTLAALAAGFFAARRPARMRASQALGAAAVEPSRPGWIRTVVGLLFAAGGVALAGVAARLNGADAANTALGVVMCFLMGVALLGPWVARVAAGLLGAPLRAGGAPGSLAADNTRANARRLASAITPIAMVTAFCGTLLFMQSTIRHETGEQVRAGITADHVLGSTGPGLPAGAAGAAGTDGVAGVVEQAARVPGVDAAVGVLRTGVVYRDGGDLDSATALGVTGDPSRLPRVLDLGVRAGSLADLGRSADTVALDAGLAAALGVGVGEHVPLWLGDGTAARLLVVATYERGLGFGQVLLPRAAVAEHVTAAYDHQVLVADAPGADRAAVARGLGALGVPGLTVTDRAGFVAQADRSQEMGAWANTVMAGVLGGFAAVTAANTLVMTVLDRRREVALLRLAGTTRRQVRHMMRWEALLVAATGLGVGAVIGWVTLLPIARGIAGTTPYVPVGTALPLAAGAVALCLAATALPARALLRSGPLAVSGGKQ</sequence>
<evidence type="ECO:0000256" key="7">
    <source>
        <dbReference type="SAM" id="Phobius"/>
    </source>
</evidence>
<feature type="transmembrane region" description="Helical" evidence="7">
    <location>
        <begin position="780"/>
        <end position="803"/>
    </location>
</feature>
<feature type="transmembrane region" description="Helical" evidence="7">
    <location>
        <begin position="731"/>
        <end position="753"/>
    </location>
</feature>
<feature type="transmembrane region" description="Helical" evidence="7">
    <location>
        <begin position="357"/>
        <end position="378"/>
    </location>
</feature>
<organism evidence="9 10">
    <name type="scientific">Kitasatospora misakiensis</name>
    <dbReference type="NCBI Taxonomy" id="67330"/>
    <lineage>
        <taxon>Bacteria</taxon>
        <taxon>Bacillati</taxon>
        <taxon>Actinomycetota</taxon>
        <taxon>Actinomycetes</taxon>
        <taxon>Kitasatosporales</taxon>
        <taxon>Streptomycetaceae</taxon>
        <taxon>Kitasatospora</taxon>
    </lineage>
</organism>
<dbReference type="RefSeq" id="WP_380223938.1">
    <property type="nucleotide sequence ID" value="NZ_JBHSOF010000003.1"/>
</dbReference>
<dbReference type="InterPro" id="IPR003838">
    <property type="entry name" value="ABC3_permease_C"/>
</dbReference>
<accession>A0ABW0X1F3</accession>
<dbReference type="EMBL" id="JBHSOF010000003">
    <property type="protein sequence ID" value="MFC5662341.1"/>
    <property type="molecule type" value="Genomic_DNA"/>
</dbReference>
<feature type="transmembrane region" description="Helical" evidence="7">
    <location>
        <begin position="485"/>
        <end position="505"/>
    </location>
</feature>
<feature type="transmembrane region" description="Helical" evidence="7">
    <location>
        <begin position="314"/>
        <end position="337"/>
    </location>
</feature>
<evidence type="ECO:0000256" key="4">
    <source>
        <dbReference type="ARBA" id="ARBA00022989"/>
    </source>
</evidence>
<feature type="transmembrane region" description="Helical" evidence="7">
    <location>
        <begin position="815"/>
        <end position="835"/>
    </location>
</feature>
<evidence type="ECO:0000256" key="2">
    <source>
        <dbReference type="ARBA" id="ARBA00022475"/>
    </source>
</evidence>
<keyword evidence="5 7" id="KW-0472">Membrane</keyword>
<name>A0ABW0X1F3_9ACTN</name>
<feature type="domain" description="ABC3 transporter permease C-terminal" evidence="8">
    <location>
        <begin position="732"/>
        <end position="844"/>
    </location>
</feature>
<dbReference type="PANTHER" id="PTHR30572:SF4">
    <property type="entry name" value="ABC TRANSPORTER PERMEASE YTRF"/>
    <property type="match status" value="1"/>
</dbReference>
<keyword evidence="10" id="KW-1185">Reference proteome</keyword>
<evidence type="ECO:0000313" key="9">
    <source>
        <dbReference type="EMBL" id="MFC5662341.1"/>
    </source>
</evidence>
<evidence type="ECO:0000256" key="3">
    <source>
        <dbReference type="ARBA" id="ARBA00022692"/>
    </source>
</evidence>
<evidence type="ECO:0000259" key="8">
    <source>
        <dbReference type="Pfam" id="PF02687"/>
    </source>
</evidence>
<feature type="transmembrane region" description="Helical" evidence="7">
    <location>
        <begin position="266"/>
        <end position="287"/>
    </location>
</feature>
<dbReference type="PANTHER" id="PTHR30572">
    <property type="entry name" value="MEMBRANE COMPONENT OF TRANSPORTER-RELATED"/>
    <property type="match status" value="1"/>
</dbReference>
<evidence type="ECO:0000256" key="1">
    <source>
        <dbReference type="ARBA" id="ARBA00004651"/>
    </source>
</evidence>
<comment type="similarity">
    <text evidence="6">Belongs to the ABC-4 integral membrane protein family.</text>
</comment>
<feature type="transmembrane region" description="Helical" evidence="7">
    <location>
        <begin position="435"/>
        <end position="464"/>
    </location>
</feature>
<dbReference type="PROSITE" id="PS51257">
    <property type="entry name" value="PROKAR_LIPOPROTEIN"/>
    <property type="match status" value="1"/>
</dbReference>